<dbReference type="SMART" id="SM00369">
    <property type="entry name" value="LRR_TYP"/>
    <property type="match status" value="3"/>
</dbReference>
<reference evidence="4" key="2">
    <citation type="submission" date="2024-04" db="EMBL/GenBank/DDBJ databases">
        <authorList>
            <person name="Chen Y."/>
            <person name="Shah S."/>
            <person name="Dougan E. K."/>
            <person name="Thang M."/>
            <person name="Chan C."/>
        </authorList>
    </citation>
    <scope>NUCLEOTIDE SEQUENCE [LARGE SCALE GENOMIC DNA]</scope>
</reference>
<dbReference type="PROSITE" id="PS51450">
    <property type="entry name" value="LRR"/>
    <property type="match status" value="4"/>
</dbReference>
<dbReference type="InterPro" id="IPR032675">
    <property type="entry name" value="LRR_dom_sf"/>
</dbReference>
<dbReference type="PANTHER" id="PTHR45973:SF36">
    <property type="entry name" value="CENTRIOLIN"/>
    <property type="match status" value="1"/>
</dbReference>
<dbReference type="Pfam" id="PF13855">
    <property type="entry name" value="LRR_8"/>
    <property type="match status" value="1"/>
</dbReference>
<keyword evidence="2" id="KW-0677">Repeat</keyword>
<evidence type="ECO:0000256" key="1">
    <source>
        <dbReference type="ARBA" id="ARBA00022614"/>
    </source>
</evidence>
<dbReference type="AlphaFoldDB" id="A0A9P1BL59"/>
<evidence type="ECO:0000256" key="2">
    <source>
        <dbReference type="ARBA" id="ARBA00022737"/>
    </source>
</evidence>
<accession>A0A9P1BL59</accession>
<dbReference type="InterPro" id="IPR003591">
    <property type="entry name" value="Leu-rich_rpt_typical-subtyp"/>
</dbReference>
<keyword evidence="1" id="KW-0433">Leucine-rich repeat</keyword>
<dbReference type="EMBL" id="CAMXCT030000200">
    <property type="protein sequence ID" value="CAL4762688.1"/>
    <property type="molecule type" value="Genomic_DNA"/>
</dbReference>
<dbReference type="Gene3D" id="3.80.10.10">
    <property type="entry name" value="Ribonuclease Inhibitor"/>
    <property type="match status" value="2"/>
</dbReference>
<dbReference type="SMART" id="SM00365">
    <property type="entry name" value="LRR_SD22"/>
    <property type="match status" value="3"/>
</dbReference>
<reference evidence="3" key="1">
    <citation type="submission" date="2022-10" db="EMBL/GenBank/DDBJ databases">
        <authorList>
            <person name="Chen Y."/>
            <person name="Dougan E. K."/>
            <person name="Chan C."/>
            <person name="Rhodes N."/>
            <person name="Thang M."/>
        </authorList>
    </citation>
    <scope>NUCLEOTIDE SEQUENCE</scope>
</reference>
<dbReference type="InterPro" id="IPR001611">
    <property type="entry name" value="Leu-rich_rpt"/>
</dbReference>
<dbReference type="Proteomes" id="UP001152797">
    <property type="component" value="Unassembled WGS sequence"/>
</dbReference>
<comment type="caution">
    <text evidence="3">The sequence shown here is derived from an EMBL/GenBank/DDBJ whole genome shotgun (WGS) entry which is preliminary data.</text>
</comment>
<dbReference type="EMBL" id="CAMXCT010000200">
    <property type="protein sequence ID" value="CAI3975376.1"/>
    <property type="molecule type" value="Genomic_DNA"/>
</dbReference>
<dbReference type="SUPFAM" id="SSF52075">
    <property type="entry name" value="Outer arm dynein light chain 1"/>
    <property type="match status" value="1"/>
</dbReference>
<dbReference type="Pfam" id="PF12799">
    <property type="entry name" value="LRR_4"/>
    <property type="match status" value="1"/>
</dbReference>
<keyword evidence="6" id="KW-1185">Reference proteome</keyword>
<evidence type="ECO:0000313" key="4">
    <source>
        <dbReference type="EMBL" id="CAL1128751.1"/>
    </source>
</evidence>
<organism evidence="3">
    <name type="scientific">Cladocopium goreaui</name>
    <dbReference type="NCBI Taxonomy" id="2562237"/>
    <lineage>
        <taxon>Eukaryota</taxon>
        <taxon>Sar</taxon>
        <taxon>Alveolata</taxon>
        <taxon>Dinophyceae</taxon>
        <taxon>Suessiales</taxon>
        <taxon>Symbiodiniaceae</taxon>
        <taxon>Cladocopium</taxon>
    </lineage>
</organism>
<evidence type="ECO:0000313" key="3">
    <source>
        <dbReference type="EMBL" id="CAI3975376.1"/>
    </source>
</evidence>
<dbReference type="OrthoDB" id="1517790at2759"/>
<sequence>MTSPLTATAVHRSFRGALGWSPRIAVELSSPGDFSERDLKEGLLHLLAVNGFREEDLKTPERITNIEMVLDDYCCMRTLAHFPKLQSVSLIQQDIQKIEGLEYSPELQRLLLNENSIKKIEGLQNCLNLQKLYLPFNCIKEIGSGLAGLEQLEVLWLAGNQLRSLENLVLPSLTELNAASNQLSSVVGAFDQLPQLQSLNLSGNRLCSFKEVLDLSRSSLTALSFADPDFGENPICSLCNYQTYVLYHLPKLQVHDQMYVDAEAHNMAQAAYAQKRLYYNMHIKTLKRQSGDCLRAAKVIHEARCNTLGQDLSAAARLLRRADAFRQSREKNGGDEADPAEYQDLELATRRLQLCEVELADADFAFQQLQQSVQQTLDAHISRLLLELRSGGNVRFEKVDDISQVAGLVTSRFRPEDFSLFGFNRIKIGQVTRLHHRSLQLRFEQLMDCSDTSAAFEYLFYVPQSRNALEELQEVAQAGPQISERLKHRKFSKTCSAEELDEIGIELEEGPSGPWRKVSATDSPVLLTNSLALAEAGRLLYNSNTEMGQALGRSMSRARPNEALK</sequence>
<evidence type="ECO:0000313" key="6">
    <source>
        <dbReference type="Proteomes" id="UP001152797"/>
    </source>
</evidence>
<dbReference type="InterPro" id="IPR050576">
    <property type="entry name" value="Cilia_flagella_integrity"/>
</dbReference>
<gene>
    <name evidence="3" type="ORF">C1SCF055_LOCUS3708</name>
</gene>
<proteinExistence type="predicted"/>
<dbReference type="InterPro" id="IPR025875">
    <property type="entry name" value="Leu-rich_rpt_4"/>
</dbReference>
<dbReference type="EMBL" id="CAMXCT020000200">
    <property type="protein sequence ID" value="CAL1128751.1"/>
    <property type="molecule type" value="Genomic_DNA"/>
</dbReference>
<evidence type="ECO:0000313" key="5">
    <source>
        <dbReference type="EMBL" id="CAL4762688.1"/>
    </source>
</evidence>
<name>A0A9P1BL59_9DINO</name>
<protein>
    <submittedName>
        <fullName evidence="5">Protein phosphatase 1 regulatory subunit 7</fullName>
    </submittedName>
</protein>
<dbReference type="PANTHER" id="PTHR45973">
    <property type="entry name" value="PROTEIN PHOSPHATASE 1 REGULATORY SUBUNIT SDS22-RELATED"/>
    <property type="match status" value="1"/>
</dbReference>